<dbReference type="Proteomes" id="UP001058974">
    <property type="component" value="Chromosome 2"/>
</dbReference>
<dbReference type="Pfam" id="PF01397">
    <property type="entry name" value="Terpene_synth"/>
    <property type="match status" value="1"/>
</dbReference>
<dbReference type="Gene3D" id="1.50.10.130">
    <property type="entry name" value="Terpene synthase, N-terminal domain"/>
    <property type="match status" value="1"/>
</dbReference>
<keyword evidence="3" id="KW-0479">Metal-binding</keyword>
<dbReference type="GO" id="GO:0009570">
    <property type="term" value="C:chloroplast stroma"/>
    <property type="evidence" value="ECO:0007669"/>
    <property type="project" value="UniProtKB-SubCell"/>
</dbReference>
<evidence type="ECO:0000313" key="15">
    <source>
        <dbReference type="Proteomes" id="UP001058974"/>
    </source>
</evidence>
<dbReference type="SUPFAM" id="SSF48576">
    <property type="entry name" value="Terpenoid synthases"/>
    <property type="match status" value="1"/>
</dbReference>
<keyword evidence="4" id="KW-0611">Plant defense</keyword>
<feature type="domain" description="Terpene synthase N-terminal" evidence="12">
    <location>
        <begin position="6"/>
        <end position="165"/>
    </location>
</feature>
<comment type="subcellular location">
    <subcellularLocation>
        <location evidence="2">Plastid</location>
        <location evidence="2">Chloroplast stroma</location>
    </subcellularLocation>
</comment>
<dbReference type="SFLD" id="SFLDS00005">
    <property type="entry name" value="Isoprenoid_Synthase_Type_I"/>
    <property type="match status" value="1"/>
</dbReference>
<evidence type="ECO:0000256" key="2">
    <source>
        <dbReference type="ARBA" id="ARBA00004470"/>
    </source>
</evidence>
<dbReference type="InterPro" id="IPR050148">
    <property type="entry name" value="Terpene_synthase-like"/>
</dbReference>
<keyword evidence="6" id="KW-0456">Lyase</keyword>
<dbReference type="AlphaFoldDB" id="A0A9D4YE81"/>
<keyword evidence="5" id="KW-0460">Magnesium</keyword>
<dbReference type="EMBL" id="JAMSHJ010000002">
    <property type="protein sequence ID" value="KAI5435585.1"/>
    <property type="molecule type" value="Genomic_DNA"/>
</dbReference>
<dbReference type="SFLD" id="SFLDG01019">
    <property type="entry name" value="Terpene_Cyclase_Like_1_C_Termi"/>
    <property type="match status" value="1"/>
</dbReference>
<reference evidence="14 15" key="1">
    <citation type="journal article" date="2022" name="Nat. Genet.">
        <title>Improved pea reference genome and pan-genome highlight genomic features and evolutionary characteristics.</title>
        <authorList>
            <person name="Yang T."/>
            <person name="Liu R."/>
            <person name="Luo Y."/>
            <person name="Hu S."/>
            <person name="Wang D."/>
            <person name="Wang C."/>
            <person name="Pandey M.K."/>
            <person name="Ge S."/>
            <person name="Xu Q."/>
            <person name="Li N."/>
            <person name="Li G."/>
            <person name="Huang Y."/>
            <person name="Saxena R.K."/>
            <person name="Ji Y."/>
            <person name="Li M."/>
            <person name="Yan X."/>
            <person name="He Y."/>
            <person name="Liu Y."/>
            <person name="Wang X."/>
            <person name="Xiang C."/>
            <person name="Varshney R.K."/>
            <person name="Ding H."/>
            <person name="Gao S."/>
            <person name="Zong X."/>
        </authorList>
    </citation>
    <scope>NUCLEOTIDE SEQUENCE [LARGE SCALE GENOMIC DNA]</scope>
    <source>
        <strain evidence="14 15">cv. Zhongwan 6</strain>
    </source>
</reference>
<dbReference type="CDD" id="cd00684">
    <property type="entry name" value="Terpene_cyclase_plant_C1"/>
    <property type="match status" value="1"/>
</dbReference>
<dbReference type="GO" id="GO:0000287">
    <property type="term" value="F:magnesium ion binding"/>
    <property type="evidence" value="ECO:0007669"/>
    <property type="project" value="InterPro"/>
</dbReference>
<evidence type="ECO:0000256" key="6">
    <source>
        <dbReference type="ARBA" id="ARBA00023239"/>
    </source>
</evidence>
<accession>A0A9D4YE81</accession>
<evidence type="ECO:0000256" key="10">
    <source>
        <dbReference type="ARBA" id="ARBA00067061"/>
    </source>
</evidence>
<protein>
    <recommendedName>
        <fullName evidence="11">(E)-beta-ocimene synthase</fullName>
        <ecNumber evidence="10">4.2.3.105</ecNumber>
        <ecNumber evidence="9">4.2.3.106</ecNumber>
    </recommendedName>
</protein>
<comment type="catalytic activity">
    <reaction evidence="8">
        <text>(2E)-geranyl diphosphate = tricyclene + diphosphate</text>
        <dbReference type="Rhea" id="RHEA:32687"/>
        <dbReference type="ChEBI" id="CHEBI:33019"/>
        <dbReference type="ChEBI" id="CHEBI:58057"/>
        <dbReference type="ChEBI" id="CHEBI:64266"/>
        <dbReference type="EC" id="4.2.3.105"/>
    </reaction>
</comment>
<dbReference type="GO" id="GO:0102701">
    <property type="term" value="F:tricyclene synthase activity"/>
    <property type="evidence" value="ECO:0007669"/>
    <property type="project" value="UniProtKB-EC"/>
</dbReference>
<comment type="caution">
    <text evidence="14">The sequence shown here is derived from an EMBL/GenBank/DDBJ whole genome shotgun (WGS) entry which is preliminary data.</text>
</comment>
<dbReference type="Gene3D" id="1.10.600.10">
    <property type="entry name" value="Farnesyl Diphosphate Synthase"/>
    <property type="match status" value="1"/>
</dbReference>
<dbReference type="GO" id="GO:0010333">
    <property type="term" value="F:terpene synthase activity"/>
    <property type="evidence" value="ECO:0007669"/>
    <property type="project" value="InterPro"/>
</dbReference>
<dbReference type="FunFam" id="1.50.10.130:FF:000001">
    <property type="entry name" value="Isoprene synthase, chloroplastic"/>
    <property type="match status" value="1"/>
</dbReference>
<dbReference type="InterPro" id="IPR044814">
    <property type="entry name" value="Terpene_cyclase_plant_C1"/>
</dbReference>
<organism evidence="14 15">
    <name type="scientific">Pisum sativum</name>
    <name type="common">Garden pea</name>
    <name type="synonym">Lathyrus oleraceus</name>
    <dbReference type="NCBI Taxonomy" id="3888"/>
    <lineage>
        <taxon>Eukaryota</taxon>
        <taxon>Viridiplantae</taxon>
        <taxon>Streptophyta</taxon>
        <taxon>Embryophyta</taxon>
        <taxon>Tracheophyta</taxon>
        <taxon>Spermatophyta</taxon>
        <taxon>Magnoliopsida</taxon>
        <taxon>eudicotyledons</taxon>
        <taxon>Gunneridae</taxon>
        <taxon>Pentapetalae</taxon>
        <taxon>rosids</taxon>
        <taxon>fabids</taxon>
        <taxon>Fabales</taxon>
        <taxon>Fabaceae</taxon>
        <taxon>Papilionoideae</taxon>
        <taxon>50 kb inversion clade</taxon>
        <taxon>NPAAA clade</taxon>
        <taxon>Hologalegina</taxon>
        <taxon>IRL clade</taxon>
        <taxon>Fabeae</taxon>
        <taxon>Lathyrus</taxon>
    </lineage>
</organism>
<comment type="catalytic activity">
    <reaction evidence="7">
        <text>(2E)-geranyl diphosphate = (E)-beta-ocimene + diphosphate</text>
        <dbReference type="Rhea" id="RHEA:32691"/>
        <dbReference type="ChEBI" id="CHEBI:33019"/>
        <dbReference type="ChEBI" id="CHEBI:58057"/>
        <dbReference type="ChEBI" id="CHEBI:64280"/>
        <dbReference type="EC" id="4.2.3.106"/>
    </reaction>
</comment>
<dbReference type="InterPro" id="IPR008930">
    <property type="entry name" value="Terpenoid_cyclase/PrenylTrfase"/>
</dbReference>
<dbReference type="GO" id="GO:0009611">
    <property type="term" value="P:response to wounding"/>
    <property type="evidence" value="ECO:0007669"/>
    <property type="project" value="UniProtKB-ARBA"/>
</dbReference>
<dbReference type="Pfam" id="PF03936">
    <property type="entry name" value="Terpene_synth_C"/>
    <property type="match status" value="1"/>
</dbReference>
<evidence type="ECO:0000259" key="12">
    <source>
        <dbReference type="Pfam" id="PF01397"/>
    </source>
</evidence>
<name>A0A9D4YE81_PEA</name>
<dbReference type="GO" id="GO:0034768">
    <property type="term" value="F:(E)-beta-ocimene synthase activity"/>
    <property type="evidence" value="ECO:0007669"/>
    <property type="project" value="UniProtKB-EC"/>
</dbReference>
<dbReference type="InterPro" id="IPR034741">
    <property type="entry name" value="Terpene_cyclase-like_1_C"/>
</dbReference>
<dbReference type="SUPFAM" id="SSF48239">
    <property type="entry name" value="Terpenoid cyclases/Protein prenyltransferases"/>
    <property type="match status" value="1"/>
</dbReference>
<dbReference type="PANTHER" id="PTHR31225">
    <property type="entry name" value="OS04G0344100 PROTEIN-RELATED"/>
    <property type="match status" value="1"/>
</dbReference>
<evidence type="ECO:0000256" key="8">
    <source>
        <dbReference type="ARBA" id="ARBA00052932"/>
    </source>
</evidence>
<evidence type="ECO:0000259" key="13">
    <source>
        <dbReference type="Pfam" id="PF03936"/>
    </source>
</evidence>
<dbReference type="InterPro" id="IPR005630">
    <property type="entry name" value="Terpene_synthase_metal-bd"/>
</dbReference>
<comment type="cofactor">
    <cofactor evidence="1">
        <name>Mg(2+)</name>
        <dbReference type="ChEBI" id="CHEBI:18420"/>
    </cofactor>
</comment>
<evidence type="ECO:0000313" key="14">
    <source>
        <dbReference type="EMBL" id="KAI5435585.1"/>
    </source>
</evidence>
<dbReference type="FunFam" id="1.10.600.10:FF:000007">
    <property type="entry name" value="Isoprene synthase, chloroplastic"/>
    <property type="match status" value="1"/>
</dbReference>
<dbReference type="GO" id="GO:0016102">
    <property type="term" value="P:diterpenoid biosynthetic process"/>
    <property type="evidence" value="ECO:0007669"/>
    <property type="project" value="InterPro"/>
</dbReference>
<dbReference type="InterPro" id="IPR008949">
    <property type="entry name" value="Isoprenoid_synthase_dom_sf"/>
</dbReference>
<dbReference type="PANTHER" id="PTHR31225:SF221">
    <property type="entry name" value="(-)-GERMACRENE D SYNTHASE"/>
    <property type="match status" value="1"/>
</dbReference>
<keyword evidence="15" id="KW-1185">Reference proteome</keyword>
<sequence length="458" mass="53727">MELDKNIEAKIETLKDEVRKMLLTKTENQLLKVKLIDSICRLGFSYHFEHEIGEVMQHILKNYVENEEIILEDNVCSIAMFFRVLRQQGFRVSSNVFTRYKDDQGNFNRKLTTNIEGMISLYEASHMMIHGEEILEEALAFTSTNLESIATQLSPFLATQVKHTLKQALHKNLPRLEARRYISIYEQDPSHIEIFLTLAKLDFNLLQTLHQKELGNICKWWNGLDVPRKFSFARDRIVECCFWILAVYFEPQFSQARKIMMKLIAILSIIDDIYDAHGTIDELELFTKAIERWDIKNLDNLPEYMKLIYRTILETSEEIEQDMTKEGRPFTLKYYIKEFKMVVQAYMTEARWLNNNYVPTTEEYLNISKISCCIYLLVTCSYIGMGDTATENIFKWVSNKPKMVNAVATHCRLMDDIVSSEFEHKRGHVCSLLDCIMKQNGMSKEVAIEECRKRIENT</sequence>
<evidence type="ECO:0000256" key="5">
    <source>
        <dbReference type="ARBA" id="ARBA00022842"/>
    </source>
</evidence>
<dbReference type="EC" id="4.2.3.105" evidence="10"/>
<evidence type="ECO:0000256" key="7">
    <source>
        <dbReference type="ARBA" id="ARBA00050824"/>
    </source>
</evidence>
<evidence type="ECO:0000256" key="1">
    <source>
        <dbReference type="ARBA" id="ARBA00001946"/>
    </source>
</evidence>
<dbReference type="GO" id="GO:0006952">
    <property type="term" value="P:defense response"/>
    <property type="evidence" value="ECO:0007669"/>
    <property type="project" value="UniProtKB-KW"/>
</dbReference>
<evidence type="ECO:0000256" key="11">
    <source>
        <dbReference type="ARBA" id="ARBA00079290"/>
    </source>
</evidence>
<proteinExistence type="predicted"/>
<dbReference type="EC" id="4.2.3.106" evidence="9"/>
<feature type="domain" description="Terpene synthase metal-binding" evidence="13">
    <location>
        <begin position="224"/>
        <end position="457"/>
    </location>
</feature>
<dbReference type="GO" id="GO:0080027">
    <property type="term" value="P:response to herbivore"/>
    <property type="evidence" value="ECO:0007669"/>
    <property type="project" value="UniProtKB-ARBA"/>
</dbReference>
<evidence type="ECO:0000256" key="3">
    <source>
        <dbReference type="ARBA" id="ARBA00022723"/>
    </source>
</evidence>
<dbReference type="InterPro" id="IPR036965">
    <property type="entry name" value="Terpene_synth_N_sf"/>
</dbReference>
<evidence type="ECO:0000256" key="4">
    <source>
        <dbReference type="ARBA" id="ARBA00022821"/>
    </source>
</evidence>
<dbReference type="Gramene" id="Psat02G0212300-T1">
    <property type="protein sequence ID" value="KAI5435585.1"/>
    <property type="gene ID" value="KIW84_022123"/>
</dbReference>
<dbReference type="InterPro" id="IPR001906">
    <property type="entry name" value="Terpene_synth_N"/>
</dbReference>
<gene>
    <name evidence="14" type="ORF">KIW84_022123</name>
</gene>
<evidence type="ECO:0000256" key="9">
    <source>
        <dbReference type="ARBA" id="ARBA00067060"/>
    </source>
</evidence>